<gene>
    <name evidence="2" type="ORF">H257_19300</name>
</gene>
<evidence type="ECO:0000313" key="2">
    <source>
        <dbReference type="EMBL" id="ETV63769.1"/>
    </source>
</evidence>
<name>W4FA20_APHAT</name>
<dbReference type="AlphaFoldDB" id="W4FA20"/>
<reference evidence="2" key="1">
    <citation type="submission" date="2013-12" db="EMBL/GenBank/DDBJ databases">
        <title>The Genome Sequence of Aphanomyces astaci APO3.</title>
        <authorList>
            <consortium name="The Broad Institute Genomics Platform"/>
            <person name="Russ C."/>
            <person name="Tyler B."/>
            <person name="van West P."/>
            <person name="Dieguez-Uribeondo J."/>
            <person name="Young S.K."/>
            <person name="Zeng Q."/>
            <person name="Gargeya S."/>
            <person name="Fitzgerald M."/>
            <person name="Abouelleil A."/>
            <person name="Alvarado L."/>
            <person name="Chapman S.B."/>
            <person name="Gainer-Dewar J."/>
            <person name="Goldberg J."/>
            <person name="Griggs A."/>
            <person name="Gujja S."/>
            <person name="Hansen M."/>
            <person name="Howarth C."/>
            <person name="Imamovic A."/>
            <person name="Ireland A."/>
            <person name="Larimer J."/>
            <person name="McCowan C."/>
            <person name="Murphy C."/>
            <person name="Pearson M."/>
            <person name="Poon T.W."/>
            <person name="Priest M."/>
            <person name="Roberts A."/>
            <person name="Saif S."/>
            <person name="Shea T."/>
            <person name="Sykes S."/>
            <person name="Wortman J."/>
            <person name="Nusbaum C."/>
            <person name="Birren B."/>
        </authorList>
    </citation>
    <scope>NUCLEOTIDE SEQUENCE [LARGE SCALE GENOMIC DNA]</scope>
    <source>
        <strain evidence="2">APO3</strain>
    </source>
</reference>
<dbReference type="EMBL" id="KI913578">
    <property type="protein sequence ID" value="ETV63769.1"/>
    <property type="molecule type" value="Genomic_DNA"/>
</dbReference>
<proteinExistence type="predicted"/>
<sequence>MQRSVASILLRRAKPSCRPFSDSTRRRRDVTRLWTVGSFPIDDKASHATSPTIYDTWGMLSSLPTSQGYGYTSALHIIGKLPKSAPSTATTAAAPSTSSNLSVKSVVLP</sequence>
<organism evidence="2">
    <name type="scientific">Aphanomyces astaci</name>
    <name type="common">Crayfish plague agent</name>
    <dbReference type="NCBI Taxonomy" id="112090"/>
    <lineage>
        <taxon>Eukaryota</taxon>
        <taxon>Sar</taxon>
        <taxon>Stramenopiles</taxon>
        <taxon>Oomycota</taxon>
        <taxon>Saprolegniomycetes</taxon>
        <taxon>Saprolegniales</taxon>
        <taxon>Verrucalvaceae</taxon>
        <taxon>Aphanomyces</taxon>
    </lineage>
</organism>
<protein>
    <submittedName>
        <fullName evidence="2">Uncharacterized protein</fullName>
    </submittedName>
</protein>
<feature type="region of interest" description="Disordered" evidence="1">
    <location>
        <begin position="86"/>
        <end position="109"/>
    </location>
</feature>
<dbReference type="RefSeq" id="XP_009846748.1">
    <property type="nucleotide sequence ID" value="XM_009848446.1"/>
</dbReference>
<dbReference type="VEuPathDB" id="FungiDB:H257_19300"/>
<accession>W4FA20</accession>
<dbReference type="OrthoDB" id="79494at2759"/>
<dbReference type="GeneID" id="20821296"/>
<feature type="compositionally biased region" description="Low complexity" evidence="1">
    <location>
        <begin position="86"/>
        <end position="99"/>
    </location>
</feature>
<evidence type="ECO:0000256" key="1">
    <source>
        <dbReference type="SAM" id="MobiDB-lite"/>
    </source>
</evidence>